<protein>
    <submittedName>
        <fullName evidence="2">Uncharacterized protein</fullName>
    </submittedName>
</protein>
<dbReference type="Proteomes" id="UP001155040">
    <property type="component" value="Unassembled WGS sequence"/>
</dbReference>
<gene>
    <name evidence="2" type="ORF">GGQ01_002980</name>
</gene>
<evidence type="ECO:0000256" key="1">
    <source>
        <dbReference type="SAM" id="MobiDB-lite"/>
    </source>
</evidence>
<feature type="compositionally biased region" description="Basic and acidic residues" evidence="1">
    <location>
        <begin position="126"/>
        <end position="145"/>
    </location>
</feature>
<dbReference type="RefSeq" id="WP_259078410.1">
    <property type="nucleotide sequence ID" value="NZ_JANTZC010000024.1"/>
</dbReference>
<organism evidence="2 3">
    <name type="scientific">Salinibacter ruber</name>
    <dbReference type="NCBI Taxonomy" id="146919"/>
    <lineage>
        <taxon>Bacteria</taxon>
        <taxon>Pseudomonadati</taxon>
        <taxon>Rhodothermota</taxon>
        <taxon>Rhodothermia</taxon>
        <taxon>Rhodothermales</taxon>
        <taxon>Salinibacteraceae</taxon>
        <taxon>Salinibacter</taxon>
    </lineage>
</organism>
<dbReference type="EMBL" id="JANUBF010000029">
    <property type="protein sequence ID" value="MCS4037891.1"/>
    <property type="molecule type" value="Genomic_DNA"/>
</dbReference>
<feature type="region of interest" description="Disordered" evidence="1">
    <location>
        <begin position="124"/>
        <end position="145"/>
    </location>
</feature>
<name>A0A9X2UN15_9BACT</name>
<dbReference type="AlphaFoldDB" id="A0A9X2UN15"/>
<proteinExistence type="predicted"/>
<reference evidence="2" key="1">
    <citation type="submission" date="2022-08" db="EMBL/GenBank/DDBJ databases">
        <title>Genomic Encyclopedia of Type Strains, Phase V (KMG-V): Genome sequencing to study the core and pangenomes of soil and plant-associated prokaryotes.</title>
        <authorList>
            <person name="Whitman W."/>
        </authorList>
    </citation>
    <scope>NUCLEOTIDE SEQUENCE</scope>
    <source>
        <strain evidence="2">SP3012</strain>
    </source>
</reference>
<evidence type="ECO:0000313" key="3">
    <source>
        <dbReference type="Proteomes" id="UP001155040"/>
    </source>
</evidence>
<sequence length="145" mass="16291">MLPILPGQEGSGKPVQCYITESAKKRLKNKGARLGQTGSDLARRATRMLTRRVEETPAEAPRHIAEESGLYRELRQGDAQSFQVYLPVKTKRRAERAVVRLRRGPGGRPDQKSLLQAAARVAIETPDEKMRPPLLRARDRPEVND</sequence>
<comment type="caution">
    <text evidence="2">The sequence shown here is derived from an EMBL/GenBank/DDBJ whole genome shotgun (WGS) entry which is preliminary data.</text>
</comment>
<evidence type="ECO:0000313" key="2">
    <source>
        <dbReference type="EMBL" id="MCS4037891.1"/>
    </source>
</evidence>
<accession>A0A9X2UN15</accession>